<evidence type="ECO:0000256" key="6">
    <source>
        <dbReference type="ARBA" id="ARBA00023288"/>
    </source>
</evidence>
<evidence type="ECO:0000313" key="9">
    <source>
        <dbReference type="EMBL" id="REE68028.1"/>
    </source>
</evidence>
<comment type="caution">
    <text evidence="9">The sequence shown here is derived from an EMBL/GenBank/DDBJ whole genome shotgun (WGS) entry which is preliminary data.</text>
</comment>
<dbReference type="InterPro" id="IPR051313">
    <property type="entry name" value="Bact_iron-sidero_bind"/>
</dbReference>
<keyword evidence="5" id="KW-0564">Palmitate</keyword>
<keyword evidence="3" id="KW-0813">Transport</keyword>
<reference evidence="9 10" key="1">
    <citation type="submission" date="2018-08" db="EMBL/GenBank/DDBJ databases">
        <title>Genomic Encyclopedia of Type Strains, Phase III (KMG-III): the genomes of soil and plant-associated and newly described type strains.</title>
        <authorList>
            <person name="Whitman W."/>
        </authorList>
    </citation>
    <scope>NUCLEOTIDE SEQUENCE [LARGE SCALE GENOMIC DNA]</scope>
    <source>
        <strain evidence="9 10">CGMCC 1.10966</strain>
    </source>
</reference>
<dbReference type="CDD" id="cd01146">
    <property type="entry name" value="FhuD"/>
    <property type="match status" value="1"/>
</dbReference>
<dbReference type="Proteomes" id="UP000256304">
    <property type="component" value="Unassembled WGS sequence"/>
</dbReference>
<evidence type="ECO:0000256" key="1">
    <source>
        <dbReference type="ARBA" id="ARBA00004193"/>
    </source>
</evidence>
<dbReference type="InterPro" id="IPR002491">
    <property type="entry name" value="ABC_transptr_periplasmic_BD"/>
</dbReference>
<dbReference type="PROSITE" id="PS50983">
    <property type="entry name" value="FE_B12_PBP"/>
    <property type="match status" value="1"/>
</dbReference>
<evidence type="ECO:0000256" key="2">
    <source>
        <dbReference type="ARBA" id="ARBA00008814"/>
    </source>
</evidence>
<evidence type="ECO:0000313" key="10">
    <source>
        <dbReference type="Proteomes" id="UP000256304"/>
    </source>
</evidence>
<feature type="compositionally biased region" description="Low complexity" evidence="7">
    <location>
        <begin position="33"/>
        <end position="61"/>
    </location>
</feature>
<comment type="similarity">
    <text evidence="2">Belongs to the bacterial solute-binding protein 8 family.</text>
</comment>
<dbReference type="AlphaFoldDB" id="A0A3D9R1A2"/>
<feature type="domain" description="Fe/B12 periplasmic-binding" evidence="8">
    <location>
        <begin position="83"/>
        <end position="346"/>
    </location>
</feature>
<evidence type="ECO:0000256" key="7">
    <source>
        <dbReference type="SAM" id="MobiDB-lite"/>
    </source>
</evidence>
<dbReference type="PANTHER" id="PTHR30532:SF21">
    <property type="entry name" value="SIDEROPHORE-BINDING LIPOPROTEIN YFIY-RELATED"/>
    <property type="match status" value="1"/>
</dbReference>
<accession>A0A3D9R1A2</accession>
<comment type="subcellular location">
    <subcellularLocation>
        <location evidence="1">Cell membrane</location>
        <topology evidence="1">Lipid-anchor</topology>
    </subcellularLocation>
</comment>
<proteinExistence type="inferred from homology"/>
<dbReference type="FunFam" id="3.40.50.1980:FF:000003">
    <property type="entry name" value="Iron ABC transporter substrate-binding protein"/>
    <property type="match status" value="1"/>
</dbReference>
<dbReference type="EMBL" id="QTTN01000039">
    <property type="protein sequence ID" value="REE68028.1"/>
    <property type="molecule type" value="Genomic_DNA"/>
</dbReference>
<dbReference type="Gene3D" id="3.40.50.1980">
    <property type="entry name" value="Nitrogenase molybdenum iron protein domain"/>
    <property type="match status" value="2"/>
</dbReference>
<organism evidence="9 10">
    <name type="scientific">Paenibacillus taihuensis</name>
    <dbReference type="NCBI Taxonomy" id="1156355"/>
    <lineage>
        <taxon>Bacteria</taxon>
        <taxon>Bacillati</taxon>
        <taxon>Bacillota</taxon>
        <taxon>Bacilli</taxon>
        <taxon>Bacillales</taxon>
        <taxon>Paenibacillaceae</taxon>
        <taxon>Paenibacillus</taxon>
    </lineage>
</organism>
<evidence type="ECO:0000259" key="8">
    <source>
        <dbReference type="PROSITE" id="PS50983"/>
    </source>
</evidence>
<keyword evidence="10" id="KW-1185">Reference proteome</keyword>
<gene>
    <name evidence="9" type="ORF">A8990_13917</name>
</gene>
<keyword evidence="6" id="KW-0449">Lipoprotein</keyword>
<dbReference type="GO" id="GO:0005886">
    <property type="term" value="C:plasma membrane"/>
    <property type="evidence" value="ECO:0007669"/>
    <property type="project" value="UniProtKB-SubCell"/>
</dbReference>
<protein>
    <submittedName>
        <fullName evidence="9">Iron complex transport system substrate-binding protein</fullName>
    </submittedName>
</protein>
<name>A0A3D9R1A2_9BACL</name>
<feature type="region of interest" description="Disordered" evidence="7">
    <location>
        <begin position="33"/>
        <end position="65"/>
    </location>
</feature>
<sequence length="346" mass="38013">MFAPRTTSTRRRAVLWTILTLVFAVVIAGCGNSSNNTGSTNNTSANTESANTNSEAAEPASDTATRTVKHAMGETEITGTPKKIVVLTNEGTEALLALGIKPVGAVKSWTGDPWYPHIKDEMEGVTVVGEESQPNLELIAGLQPDLIIGNKMRQEKVYEQLKAIAPTVMAEDLRGLWKVNFKLYAEAVGKTEEGNKLIADFDARIDDFKAKAGDKLNQTVSVVRFMAGKTRVYHTNTFSGIIFDQIGLARTEMTKNAKDTFVDEITKERLPEADADRIFYFTYETGDGKASDTEKEWTNDPLWKNLKAVKNGQAYKVDDAIWNTAGGIKAANLMLTELFKIYGLTE</sequence>
<dbReference type="GO" id="GO:1901678">
    <property type="term" value="P:iron coordination entity transport"/>
    <property type="evidence" value="ECO:0007669"/>
    <property type="project" value="UniProtKB-ARBA"/>
</dbReference>
<dbReference type="Pfam" id="PF01497">
    <property type="entry name" value="Peripla_BP_2"/>
    <property type="match status" value="1"/>
</dbReference>
<dbReference type="PROSITE" id="PS51257">
    <property type="entry name" value="PROKAR_LIPOPROTEIN"/>
    <property type="match status" value="1"/>
</dbReference>
<evidence type="ECO:0000256" key="3">
    <source>
        <dbReference type="ARBA" id="ARBA00022448"/>
    </source>
</evidence>
<evidence type="ECO:0000256" key="4">
    <source>
        <dbReference type="ARBA" id="ARBA00022729"/>
    </source>
</evidence>
<dbReference type="RefSeq" id="WP_425463928.1">
    <property type="nucleotide sequence ID" value="NZ_QTTN01000039.1"/>
</dbReference>
<dbReference type="GO" id="GO:0030288">
    <property type="term" value="C:outer membrane-bounded periplasmic space"/>
    <property type="evidence" value="ECO:0007669"/>
    <property type="project" value="TreeGrafter"/>
</dbReference>
<dbReference type="PANTHER" id="PTHR30532">
    <property type="entry name" value="IRON III DICITRATE-BINDING PERIPLASMIC PROTEIN"/>
    <property type="match status" value="1"/>
</dbReference>
<dbReference type="SUPFAM" id="SSF53807">
    <property type="entry name" value="Helical backbone' metal receptor"/>
    <property type="match status" value="1"/>
</dbReference>
<keyword evidence="4" id="KW-0732">Signal</keyword>
<evidence type="ECO:0000256" key="5">
    <source>
        <dbReference type="ARBA" id="ARBA00023139"/>
    </source>
</evidence>